<dbReference type="AlphaFoldDB" id="A0A2M4D347"/>
<name>A0A2M4D347_ANODA</name>
<accession>A0A2M4D347</accession>
<proteinExistence type="predicted"/>
<organism evidence="1">
    <name type="scientific">Anopheles darlingi</name>
    <name type="common">Mosquito</name>
    <dbReference type="NCBI Taxonomy" id="43151"/>
    <lineage>
        <taxon>Eukaryota</taxon>
        <taxon>Metazoa</taxon>
        <taxon>Ecdysozoa</taxon>
        <taxon>Arthropoda</taxon>
        <taxon>Hexapoda</taxon>
        <taxon>Insecta</taxon>
        <taxon>Pterygota</taxon>
        <taxon>Neoptera</taxon>
        <taxon>Endopterygota</taxon>
        <taxon>Diptera</taxon>
        <taxon>Nematocera</taxon>
        <taxon>Culicoidea</taxon>
        <taxon>Culicidae</taxon>
        <taxon>Anophelinae</taxon>
        <taxon>Anopheles</taxon>
    </lineage>
</organism>
<dbReference type="EMBL" id="GGFL01007836">
    <property type="protein sequence ID" value="MBW72014.1"/>
    <property type="molecule type" value="Transcribed_RNA"/>
</dbReference>
<sequence>MAILLVVMVRVRMVMVMMMVMVTMVVIAIAQPIRPGTGTIGSGGRTVCSASHRRAKVILDTARVRLDGLRVDRG</sequence>
<protein>
    <submittedName>
        <fullName evidence="1">Putative secreted protein</fullName>
    </submittedName>
</protein>
<evidence type="ECO:0000313" key="1">
    <source>
        <dbReference type="EMBL" id="MBW72014.1"/>
    </source>
</evidence>
<reference evidence="1" key="1">
    <citation type="submission" date="2018-01" db="EMBL/GenBank/DDBJ databases">
        <title>An insight into the sialome of Amazonian anophelines.</title>
        <authorList>
            <person name="Ribeiro J.M."/>
            <person name="Scarpassa V."/>
            <person name="Calvo E."/>
        </authorList>
    </citation>
    <scope>NUCLEOTIDE SEQUENCE</scope>
</reference>